<name>A0ABQ8US96_9EUKA</name>
<evidence type="ECO:0000256" key="5">
    <source>
        <dbReference type="PROSITE-ProRule" id="PRU00221"/>
    </source>
</evidence>
<evidence type="ECO:0000313" key="8">
    <source>
        <dbReference type="Proteomes" id="UP001141327"/>
    </source>
</evidence>
<dbReference type="SMART" id="SM00320">
    <property type="entry name" value="WD40"/>
    <property type="match status" value="4"/>
</dbReference>
<evidence type="ECO:0000256" key="3">
    <source>
        <dbReference type="ARBA" id="ARBA00022574"/>
    </source>
</evidence>
<keyword evidence="2" id="KW-0963">Cytoplasm</keyword>
<feature type="region of interest" description="Disordered" evidence="6">
    <location>
        <begin position="479"/>
        <end position="511"/>
    </location>
</feature>
<keyword evidence="3 5" id="KW-0853">WD repeat</keyword>
<keyword evidence="8" id="KW-1185">Reference proteome</keyword>
<dbReference type="PROSITE" id="PS50082">
    <property type="entry name" value="WD_REPEATS_2"/>
    <property type="match status" value="1"/>
</dbReference>
<keyword evidence="4" id="KW-0677">Repeat</keyword>
<protein>
    <submittedName>
        <fullName evidence="7">THO complex subunit 2</fullName>
    </submittedName>
</protein>
<feature type="repeat" description="WD" evidence="5">
    <location>
        <begin position="904"/>
        <end position="938"/>
    </location>
</feature>
<comment type="caution">
    <text evidence="7">The sequence shown here is derived from an EMBL/GenBank/DDBJ whole genome shotgun (WGS) entry which is preliminary data.</text>
</comment>
<dbReference type="Gene3D" id="2.130.10.10">
    <property type="entry name" value="YVTN repeat-like/Quinoprotein amine dehydrogenase"/>
    <property type="match status" value="1"/>
</dbReference>
<feature type="compositionally biased region" description="Basic and acidic residues" evidence="6">
    <location>
        <begin position="164"/>
        <end position="186"/>
    </location>
</feature>
<dbReference type="InterPro" id="IPR036322">
    <property type="entry name" value="WD40_repeat_dom_sf"/>
</dbReference>
<accession>A0ABQ8US96</accession>
<feature type="region of interest" description="Disordered" evidence="6">
    <location>
        <begin position="364"/>
        <end position="417"/>
    </location>
</feature>
<comment type="subcellular location">
    <subcellularLocation>
        <location evidence="1">Cytoplasm</location>
    </subcellularLocation>
</comment>
<feature type="region of interest" description="Disordered" evidence="6">
    <location>
        <begin position="746"/>
        <end position="775"/>
    </location>
</feature>
<sequence length="1030" mass="110120">MQTSMSGAKLPAGRKAPSGAPSISVSQSRASRSVVSSAGGMGKKKQASEEDYPSLQLADPKTGELKEMAPYRLNRSAPPPPPALVEGKGSDARSMADRSETRSVYRAPSIASRSKGARSVRAQSSHEMDQISYSVSFSGLESDESGDNESVASSRLEEDEEADRADREDVDRAPEAEKPEIHREWAYDDDQPPKGADTDQAVSLIFEESETHTLLDLPQHAHAPSAHSPLSSRCPGFSPRGGAGRWHGWTQTCVAQDSPLYIKVLESNDRYKKKLKQNQQQKDTLAAKSVITLGPDPTHFGNQAIRHQKRLVPCSFPTPRPTAPPPHRPTARTPRDALTRAGMRTCGSQSTESEVAVPIVFAEEPKPKAEGPAPETAGPPKLNLGDINKSALGHPSATAAPRAGRDGWPGGPSAQPATERIAELRRLMEATPTSSPRASTRPRSWPSSITASITASTNAPVTPCPHRHRPPPAKAGLEALRQRAAAASQQQADKGTDTMAAPGVMPTGAPDQAMRLLPNQRVHPVQVNLWDIWDASGMRAAAEGRARGRGAGAQGDEDPRPAEDDQSEAPPPRPRPAHQLGPKRRCPPGECPSGPGGPLGTMGHDGHRDHHQRRHLAQAQEARLARENVLFVQNLFHEPIMQYRNLLPLPLPEPDARSPVLYRLWAYQCDLTAGLPVAAIAVNRHNPQPQVRCGPAAGADPVLVAEEPWAPQTVIRTPVGVTALAFSVAHPPIIAAGMYDGSIASTTSASATPSPSSRQAGLDRRRHGAGEPGLGLDRRQGVLWNAAKGFEHTDLMRLRRLTSTRPKLTAKLTPSSPAPPAALACPAAAAAPEGRPPVRPPGPRTATDAFISRVASGTCFDFQMHAAADHNMSPFCPEFFLSCSADWTARLWHSEHEETPLFTFQSFKDYVADVVWSPTHSSLFVTATGDGTLDVWDLAHSTVDPLIAGAPQDSPLGALAFGPDGTVLFAGDAQGAVHVYKLANIPPRTADALRQAVMAEGHTLLGGDEKAQQQQAQQAQRQQTPSEPPS</sequence>
<evidence type="ECO:0000256" key="6">
    <source>
        <dbReference type="SAM" id="MobiDB-lite"/>
    </source>
</evidence>
<gene>
    <name evidence="7" type="ORF">PAPYR_1167</name>
</gene>
<evidence type="ECO:0000256" key="4">
    <source>
        <dbReference type="ARBA" id="ARBA00022737"/>
    </source>
</evidence>
<feature type="compositionally biased region" description="Polar residues" evidence="6">
    <location>
        <begin position="130"/>
        <end position="139"/>
    </location>
</feature>
<feature type="compositionally biased region" description="Low complexity" evidence="6">
    <location>
        <begin position="22"/>
        <end position="38"/>
    </location>
</feature>
<feature type="compositionally biased region" description="Basic and acidic residues" evidence="6">
    <location>
        <begin position="88"/>
        <end position="103"/>
    </location>
</feature>
<feature type="region of interest" description="Disordered" evidence="6">
    <location>
        <begin position="543"/>
        <end position="620"/>
    </location>
</feature>
<evidence type="ECO:0000256" key="1">
    <source>
        <dbReference type="ARBA" id="ARBA00004496"/>
    </source>
</evidence>
<proteinExistence type="predicted"/>
<dbReference type="Proteomes" id="UP001141327">
    <property type="component" value="Unassembled WGS sequence"/>
</dbReference>
<feature type="region of interest" description="Disordered" evidence="6">
    <location>
        <begin position="1005"/>
        <end position="1030"/>
    </location>
</feature>
<dbReference type="Pfam" id="PF00400">
    <property type="entry name" value="WD40"/>
    <property type="match status" value="1"/>
</dbReference>
<feature type="compositionally biased region" description="Low complexity" evidence="6">
    <location>
        <begin position="370"/>
        <end position="381"/>
    </location>
</feature>
<dbReference type="EMBL" id="JAPMOS010000004">
    <property type="protein sequence ID" value="KAJ4462010.1"/>
    <property type="molecule type" value="Genomic_DNA"/>
</dbReference>
<dbReference type="InterPro" id="IPR001680">
    <property type="entry name" value="WD40_rpt"/>
</dbReference>
<reference evidence="7" key="1">
    <citation type="journal article" date="2022" name="bioRxiv">
        <title>Genomics of Preaxostyla Flagellates Illuminates Evolutionary Transitions and the Path Towards Mitochondrial Loss.</title>
        <authorList>
            <person name="Novak L.V.F."/>
            <person name="Treitli S.C."/>
            <person name="Pyrih J."/>
            <person name="Halakuc P."/>
            <person name="Pipaliya S.V."/>
            <person name="Vacek V."/>
            <person name="Brzon O."/>
            <person name="Soukal P."/>
            <person name="Eme L."/>
            <person name="Dacks J.B."/>
            <person name="Karnkowska A."/>
            <person name="Elias M."/>
            <person name="Hampl V."/>
        </authorList>
    </citation>
    <scope>NUCLEOTIDE SEQUENCE</scope>
    <source>
        <strain evidence="7">RCP-MX</strain>
    </source>
</reference>
<dbReference type="PROSITE" id="PS50294">
    <property type="entry name" value="WD_REPEATS_REGION"/>
    <property type="match status" value="1"/>
</dbReference>
<evidence type="ECO:0000313" key="7">
    <source>
        <dbReference type="EMBL" id="KAJ4462010.1"/>
    </source>
</evidence>
<organism evidence="7 8">
    <name type="scientific">Paratrimastix pyriformis</name>
    <dbReference type="NCBI Taxonomy" id="342808"/>
    <lineage>
        <taxon>Eukaryota</taxon>
        <taxon>Metamonada</taxon>
        <taxon>Preaxostyla</taxon>
        <taxon>Paratrimastigidae</taxon>
        <taxon>Paratrimastix</taxon>
    </lineage>
</organism>
<evidence type="ECO:0000256" key="2">
    <source>
        <dbReference type="ARBA" id="ARBA00022490"/>
    </source>
</evidence>
<dbReference type="SUPFAM" id="SSF50978">
    <property type="entry name" value="WD40 repeat-like"/>
    <property type="match status" value="1"/>
</dbReference>
<feature type="compositionally biased region" description="Low complexity" evidence="6">
    <location>
        <begin position="482"/>
        <end position="492"/>
    </location>
</feature>
<feature type="compositionally biased region" description="Low complexity" evidence="6">
    <location>
        <begin position="1012"/>
        <end position="1023"/>
    </location>
</feature>
<dbReference type="InterPro" id="IPR015943">
    <property type="entry name" value="WD40/YVTN_repeat-like_dom_sf"/>
</dbReference>
<dbReference type="InterPro" id="IPR050687">
    <property type="entry name" value="Dynein_IC"/>
</dbReference>
<feature type="compositionally biased region" description="Low complexity" evidence="6">
    <location>
        <begin position="746"/>
        <end position="757"/>
    </location>
</feature>
<dbReference type="PANTHER" id="PTHR12442">
    <property type="entry name" value="DYNEIN INTERMEDIATE CHAIN"/>
    <property type="match status" value="1"/>
</dbReference>
<feature type="region of interest" description="Disordered" evidence="6">
    <location>
        <begin position="1"/>
        <end position="197"/>
    </location>
</feature>